<keyword evidence="1" id="KW-0812">Transmembrane</keyword>
<keyword evidence="1" id="KW-0472">Membrane</keyword>
<accession>A0ABV8JI38</accession>
<keyword evidence="4" id="KW-1185">Reference proteome</keyword>
<feature type="transmembrane region" description="Helical" evidence="1">
    <location>
        <begin position="171"/>
        <end position="192"/>
    </location>
</feature>
<sequence>MKWIILLAKIALTFLLAFSGTLLLTLLLALWFDPKASLIPLIFAQNAAFAIAACLAWRWFEKEPLERMGFFDPFPLRAFFRGTAAGVGLIGGVFLLLWLTPWMEVTGIRIDKASLSSILYAAAGFLVVATGEEIFTRGWLQTLLQKHLGAIGGMLTASLFFSALHLDNPHISNLSLINLFAAGVLLGAARLASGSLWLPIGLHFSWNWTQEIVSLPVSGLHMTKAPPVKAAETGPDWITGGPFGLEGGLGAFLVLVMGCWYFTRLYRKKNPQI</sequence>
<keyword evidence="3" id="KW-0378">Hydrolase</keyword>
<dbReference type="PANTHER" id="PTHR39430:SF1">
    <property type="entry name" value="PROTEASE"/>
    <property type="match status" value="1"/>
</dbReference>
<proteinExistence type="predicted"/>
<dbReference type="PANTHER" id="PTHR39430">
    <property type="entry name" value="MEMBRANE-ASSOCIATED PROTEASE-RELATED"/>
    <property type="match status" value="1"/>
</dbReference>
<evidence type="ECO:0000259" key="2">
    <source>
        <dbReference type="Pfam" id="PF02517"/>
    </source>
</evidence>
<keyword evidence="1" id="KW-1133">Transmembrane helix</keyword>
<feature type="domain" description="CAAX prenyl protease 2/Lysostaphin resistance protein A-like" evidence="2">
    <location>
        <begin position="116"/>
        <end position="208"/>
    </location>
</feature>
<feature type="transmembrane region" description="Helical" evidence="1">
    <location>
        <begin position="147"/>
        <end position="165"/>
    </location>
</feature>
<dbReference type="InterPro" id="IPR003675">
    <property type="entry name" value="Rce1/LyrA-like_dom"/>
</dbReference>
<organism evidence="3 4">
    <name type="scientific">Salinithrix halophila</name>
    <dbReference type="NCBI Taxonomy" id="1485204"/>
    <lineage>
        <taxon>Bacteria</taxon>
        <taxon>Bacillati</taxon>
        <taxon>Bacillota</taxon>
        <taxon>Bacilli</taxon>
        <taxon>Bacillales</taxon>
        <taxon>Thermoactinomycetaceae</taxon>
        <taxon>Salinithrix</taxon>
    </lineage>
</organism>
<reference evidence="4" key="1">
    <citation type="journal article" date="2019" name="Int. J. Syst. Evol. Microbiol.">
        <title>The Global Catalogue of Microorganisms (GCM) 10K type strain sequencing project: providing services to taxonomists for standard genome sequencing and annotation.</title>
        <authorList>
            <consortium name="The Broad Institute Genomics Platform"/>
            <consortium name="The Broad Institute Genome Sequencing Center for Infectious Disease"/>
            <person name="Wu L."/>
            <person name="Ma J."/>
        </authorList>
    </citation>
    <scope>NUCLEOTIDE SEQUENCE [LARGE SCALE GENOMIC DNA]</scope>
    <source>
        <strain evidence="4">IBRC-M 10813</strain>
    </source>
</reference>
<evidence type="ECO:0000256" key="1">
    <source>
        <dbReference type="SAM" id="Phobius"/>
    </source>
</evidence>
<protein>
    <submittedName>
        <fullName evidence="3">CPBP family intramembrane glutamic endopeptidase</fullName>
        <ecNumber evidence="3">3.4.-.-</ecNumber>
    </submittedName>
</protein>
<dbReference type="EMBL" id="JBHSAP010000009">
    <property type="protein sequence ID" value="MFC4076886.1"/>
    <property type="molecule type" value="Genomic_DNA"/>
</dbReference>
<feature type="transmembrane region" description="Helical" evidence="1">
    <location>
        <begin position="243"/>
        <end position="263"/>
    </location>
</feature>
<evidence type="ECO:0000313" key="3">
    <source>
        <dbReference type="EMBL" id="MFC4076886.1"/>
    </source>
</evidence>
<dbReference type="Pfam" id="PF02517">
    <property type="entry name" value="Rce1-like"/>
    <property type="match status" value="1"/>
</dbReference>
<feature type="transmembrane region" description="Helical" evidence="1">
    <location>
        <begin position="118"/>
        <end position="135"/>
    </location>
</feature>
<gene>
    <name evidence="3" type="ORF">ACFOUO_08685</name>
</gene>
<feature type="transmembrane region" description="Helical" evidence="1">
    <location>
        <begin position="12"/>
        <end position="32"/>
    </location>
</feature>
<dbReference type="RefSeq" id="WP_380704228.1">
    <property type="nucleotide sequence ID" value="NZ_JBHSAP010000009.1"/>
</dbReference>
<evidence type="ECO:0000313" key="4">
    <source>
        <dbReference type="Proteomes" id="UP001595843"/>
    </source>
</evidence>
<dbReference type="Proteomes" id="UP001595843">
    <property type="component" value="Unassembled WGS sequence"/>
</dbReference>
<feature type="transmembrane region" description="Helical" evidence="1">
    <location>
        <begin position="38"/>
        <end position="57"/>
    </location>
</feature>
<dbReference type="GO" id="GO:0016787">
    <property type="term" value="F:hydrolase activity"/>
    <property type="evidence" value="ECO:0007669"/>
    <property type="project" value="UniProtKB-KW"/>
</dbReference>
<dbReference type="EC" id="3.4.-.-" evidence="3"/>
<feature type="transmembrane region" description="Helical" evidence="1">
    <location>
        <begin position="78"/>
        <end position="98"/>
    </location>
</feature>
<comment type="caution">
    <text evidence="3">The sequence shown here is derived from an EMBL/GenBank/DDBJ whole genome shotgun (WGS) entry which is preliminary data.</text>
</comment>
<name>A0ABV8JI38_9BACL</name>